<keyword evidence="2" id="KW-0472">Membrane</keyword>
<dbReference type="SUPFAM" id="SSF56219">
    <property type="entry name" value="DNase I-like"/>
    <property type="match status" value="1"/>
</dbReference>
<feature type="compositionally biased region" description="Polar residues" evidence="1">
    <location>
        <begin position="433"/>
        <end position="444"/>
    </location>
</feature>
<dbReference type="Pfam" id="PF22669">
    <property type="entry name" value="Exo_endo_phos2"/>
    <property type="match status" value="2"/>
</dbReference>
<keyword evidence="2" id="KW-0812">Transmembrane</keyword>
<accession>A0A139AEI9</accession>
<feature type="compositionally biased region" description="Polar residues" evidence="1">
    <location>
        <begin position="41"/>
        <end position="51"/>
    </location>
</feature>
<dbReference type="STRING" id="1344416.A0A139AEI9"/>
<dbReference type="Proteomes" id="UP000070544">
    <property type="component" value="Unassembled WGS sequence"/>
</dbReference>
<feature type="region of interest" description="Disordered" evidence="1">
    <location>
        <begin position="32"/>
        <end position="55"/>
    </location>
</feature>
<sequence>MSSAATLPPTKLTLLSGTFNVGRFGVHAPPSASELKPWLENSPSASASQLDPQADRKIPPPDLVVLAFQELIHPVKSLTPSGWGGASVKAPPTATSAQGNPWSTCPHFDPLLRLVWLPAIVQALEELYPDQDAESDEFAYIPIFAKRLASIGFVALRRRNAGKGVPVPTIVASGAVSSGVGGVLANKGAVSFVLSYDLLPDTPGDTATLCFITAHLNALGGARNRRWRNEEVRFIEASMMLWPEDTRAVDDKHAKPPVLGQAWKALVAWLSAGGSTKNGAQRRRSREQGSQHSLHEFSTPEVSPGTSGSSAPSHPSLHDMIFFLGDLNYRLTGLAGRDKSDQTREAMSRVARGDIHDLIAQHDELCAERRLGGALQTWEEGDIGFPPTYRFKVKGTRLDNGPEEDGDESGDEAVSTGLVKGAAALPQSDPQDHTMSPDNSAATPPQSPHSRGDTPSRTVAVSNVLSLYNPKRVPAYTDRVLWRQNASVPSTASRLLLYTAAMGVELSDHKPVAAWFEVDLAALVTEETGAAREMDERYQTALDESVTEPLISNSANFMPVRRHLGSHRPAPRGVVLGSAAALLTRAFKYTFVYIAAVTAVAAMTWYWGLTGAISTTIVVAIALKSYGTF</sequence>
<dbReference type="InterPro" id="IPR046985">
    <property type="entry name" value="IP5"/>
</dbReference>
<evidence type="ECO:0000259" key="3">
    <source>
        <dbReference type="SMART" id="SM00128"/>
    </source>
</evidence>
<protein>
    <submittedName>
        <fullName evidence="4">DNase I-like protein</fullName>
    </submittedName>
</protein>
<evidence type="ECO:0000256" key="1">
    <source>
        <dbReference type="SAM" id="MobiDB-lite"/>
    </source>
</evidence>
<feature type="compositionally biased region" description="Basic and acidic residues" evidence="1">
    <location>
        <begin position="286"/>
        <end position="295"/>
    </location>
</feature>
<dbReference type="InterPro" id="IPR000300">
    <property type="entry name" value="IPPc"/>
</dbReference>
<dbReference type="GO" id="GO:0004439">
    <property type="term" value="F:phosphatidylinositol-4,5-bisphosphate 5-phosphatase activity"/>
    <property type="evidence" value="ECO:0007669"/>
    <property type="project" value="TreeGrafter"/>
</dbReference>
<dbReference type="PANTHER" id="PTHR11200">
    <property type="entry name" value="INOSITOL 5-PHOSPHATASE"/>
    <property type="match status" value="1"/>
</dbReference>
<feature type="domain" description="Inositol polyphosphate-related phosphatase" evidence="3">
    <location>
        <begin position="10"/>
        <end position="524"/>
    </location>
</feature>
<dbReference type="OrthoDB" id="62798at2759"/>
<proteinExistence type="predicted"/>
<gene>
    <name evidence="4" type="ORF">M427DRAFT_57034</name>
</gene>
<feature type="transmembrane region" description="Helical" evidence="2">
    <location>
        <begin position="591"/>
        <end position="623"/>
    </location>
</feature>
<keyword evidence="2" id="KW-1133">Transmembrane helix</keyword>
<evidence type="ECO:0000313" key="4">
    <source>
        <dbReference type="EMBL" id="KXS15160.1"/>
    </source>
</evidence>
<feature type="region of interest" description="Disordered" evidence="1">
    <location>
        <begin position="394"/>
        <end position="457"/>
    </location>
</feature>
<dbReference type="Gene3D" id="3.60.10.10">
    <property type="entry name" value="Endonuclease/exonuclease/phosphatase"/>
    <property type="match status" value="1"/>
</dbReference>
<dbReference type="EMBL" id="KQ965764">
    <property type="protein sequence ID" value="KXS15160.1"/>
    <property type="molecule type" value="Genomic_DNA"/>
</dbReference>
<feature type="compositionally biased region" description="Polar residues" evidence="1">
    <location>
        <begin position="300"/>
        <end position="313"/>
    </location>
</feature>
<feature type="compositionally biased region" description="Acidic residues" evidence="1">
    <location>
        <begin position="401"/>
        <end position="411"/>
    </location>
</feature>
<dbReference type="SMART" id="SM00128">
    <property type="entry name" value="IPPc"/>
    <property type="match status" value="1"/>
</dbReference>
<name>A0A139AEI9_GONPJ</name>
<dbReference type="PANTHER" id="PTHR11200:SF300">
    <property type="entry name" value="TYPE II INOSITOL 1,4,5-TRISPHOSPHATE 5-PHOSPHATASE"/>
    <property type="match status" value="1"/>
</dbReference>
<dbReference type="InterPro" id="IPR036691">
    <property type="entry name" value="Endo/exonu/phosph_ase_sf"/>
</dbReference>
<feature type="region of interest" description="Disordered" evidence="1">
    <location>
        <begin position="275"/>
        <end position="314"/>
    </location>
</feature>
<organism evidence="4 5">
    <name type="scientific">Gonapodya prolifera (strain JEL478)</name>
    <name type="common">Monoblepharis prolifera</name>
    <dbReference type="NCBI Taxonomy" id="1344416"/>
    <lineage>
        <taxon>Eukaryota</taxon>
        <taxon>Fungi</taxon>
        <taxon>Fungi incertae sedis</taxon>
        <taxon>Chytridiomycota</taxon>
        <taxon>Chytridiomycota incertae sedis</taxon>
        <taxon>Monoblepharidomycetes</taxon>
        <taxon>Monoblepharidales</taxon>
        <taxon>Gonapodyaceae</taxon>
        <taxon>Gonapodya</taxon>
    </lineage>
</organism>
<keyword evidence="5" id="KW-1185">Reference proteome</keyword>
<evidence type="ECO:0000256" key="2">
    <source>
        <dbReference type="SAM" id="Phobius"/>
    </source>
</evidence>
<dbReference type="GO" id="GO:0046856">
    <property type="term" value="P:phosphatidylinositol dephosphorylation"/>
    <property type="evidence" value="ECO:0007669"/>
    <property type="project" value="InterPro"/>
</dbReference>
<reference evidence="4 5" key="1">
    <citation type="journal article" date="2015" name="Genome Biol. Evol.">
        <title>Phylogenomic analyses indicate that early fungi evolved digesting cell walls of algal ancestors of land plants.</title>
        <authorList>
            <person name="Chang Y."/>
            <person name="Wang S."/>
            <person name="Sekimoto S."/>
            <person name="Aerts A.L."/>
            <person name="Choi C."/>
            <person name="Clum A."/>
            <person name="LaButti K.M."/>
            <person name="Lindquist E.A."/>
            <person name="Yee Ngan C."/>
            <person name="Ohm R.A."/>
            <person name="Salamov A.A."/>
            <person name="Grigoriev I.V."/>
            <person name="Spatafora J.W."/>
            <person name="Berbee M.L."/>
        </authorList>
    </citation>
    <scope>NUCLEOTIDE SEQUENCE [LARGE SCALE GENOMIC DNA]</scope>
    <source>
        <strain evidence="4 5">JEL478</strain>
    </source>
</reference>
<evidence type="ECO:0000313" key="5">
    <source>
        <dbReference type="Proteomes" id="UP000070544"/>
    </source>
</evidence>
<dbReference type="AlphaFoldDB" id="A0A139AEI9"/>